<dbReference type="FunFam" id="3.20.20.80:FF:000160">
    <property type="entry name" value="Probable beta-glucosidase btgE"/>
    <property type="match status" value="1"/>
</dbReference>
<dbReference type="AlphaFoldDB" id="J7RKT4"/>
<dbReference type="OMA" id="GCKSKAT"/>
<dbReference type="InterPro" id="IPR050732">
    <property type="entry name" value="Beta-glucan_modifiers"/>
</dbReference>
<keyword evidence="4" id="KW-0964">Secreted</keyword>
<proteinExistence type="inferred from homology"/>
<dbReference type="Gene3D" id="3.20.20.80">
    <property type="entry name" value="Glycosidases"/>
    <property type="match status" value="1"/>
</dbReference>
<sequence>MQFTSSTKHVMLILTLTVLSNAFPLFNKREIVTRMHTASTTNTVTDVYSTTTEIVTAPTVYYVVDGDVTSTSTDIHDGVNPTAAPTTTVILNRKDVINNPSTQDGVRTTSTLTPTTTSLTTTSEQQTTPTATSTEQTTPTATATEQTTPTTTKSGYLNTRKTTKTALNEDYFYDTQPTEGHSHGNTNANQDVSVMMTTSTQQDNAAPTTTQNTQQETTSTQNQQQDTTTQEQQQTTTTQPQSTPTQSPGLSGSNSGSALSSVPQCLAYSPYNNDGSCRSAGDVYSDLAIIKGKGVNSVRIYGTDCNSLQTVQPACAELGIKINQGLWLGAEGADSVDQPLAAVIEYGQANGWDTFEYITIGNEAINSGYCSVQDLISKIASVKSQLQSAGYSGQVTTSEPPVTFENHPELCTNSAIDFVGINPHSYFDVNSDAQSSGSFVKGQLNIVQNTCGGKNVVITETGYPSRGIQNGNNIPSQENQIVAVQSILDELNQQVTILSYTDDYWKAPGPYGIEQFFGIGTLLK</sequence>
<evidence type="ECO:0000313" key="10">
    <source>
        <dbReference type="EMBL" id="CCK70113.1"/>
    </source>
</evidence>
<reference evidence="10 11" key="1">
    <citation type="journal article" date="2011" name="Proc. Natl. Acad. Sci. U.S.A.">
        <title>Evolutionary erosion of yeast sex chromosomes by mating-type switching accidents.</title>
        <authorList>
            <person name="Gordon J.L."/>
            <person name="Armisen D."/>
            <person name="Proux-Wera E."/>
            <person name="Oheigeartaigh S.S."/>
            <person name="Byrne K.P."/>
            <person name="Wolfe K.H."/>
        </authorList>
    </citation>
    <scope>NUCLEOTIDE SEQUENCE [LARGE SCALE GENOMIC DNA]</scope>
    <source>
        <strain evidence="11">ATCC MYA-139 / BCRC 22969 / CBS 8797 / CCRC 22969 / KCTC 17520 / NBRC 10181 / NCYC 3082</strain>
    </source>
</reference>
<dbReference type="OrthoDB" id="4082933at2759"/>
<dbReference type="KEGG" id="kng:KNAG_0D03670"/>
<dbReference type="GO" id="GO:0009986">
    <property type="term" value="C:cell surface"/>
    <property type="evidence" value="ECO:0007669"/>
    <property type="project" value="TreeGrafter"/>
</dbReference>
<dbReference type="SUPFAM" id="SSF51445">
    <property type="entry name" value="(Trans)glycosidases"/>
    <property type="match status" value="1"/>
</dbReference>
<dbReference type="EMBL" id="HE978317">
    <property type="protein sequence ID" value="CCK70113.1"/>
    <property type="molecule type" value="Genomic_DNA"/>
</dbReference>
<dbReference type="InterPro" id="IPR000490">
    <property type="entry name" value="Glyco_hydro_17"/>
</dbReference>
<feature type="region of interest" description="Disordered" evidence="8">
    <location>
        <begin position="199"/>
        <end position="258"/>
    </location>
</feature>
<gene>
    <name evidence="10" type="primary">KNAG0D03670</name>
    <name evidence="10" type="ordered locus">KNAG_0D03670</name>
</gene>
<dbReference type="STRING" id="1071383.J7RKT4"/>
<dbReference type="PANTHER" id="PTHR16631">
    <property type="entry name" value="GLUCAN 1,3-BETA-GLUCOSIDASE"/>
    <property type="match status" value="1"/>
</dbReference>
<evidence type="ECO:0000256" key="4">
    <source>
        <dbReference type="ARBA" id="ARBA00022525"/>
    </source>
</evidence>
<comment type="subcellular location">
    <subcellularLocation>
        <location evidence="1">Secreted</location>
        <location evidence="1">Cell wall</location>
    </subcellularLocation>
</comment>
<protein>
    <recommendedName>
        <fullName evidence="12">Glycoside hydrolase family 17 protein</fullName>
    </recommendedName>
</protein>
<evidence type="ECO:0000256" key="6">
    <source>
        <dbReference type="ARBA" id="ARBA00022801"/>
    </source>
</evidence>
<evidence type="ECO:0000256" key="7">
    <source>
        <dbReference type="ARBA" id="ARBA00023295"/>
    </source>
</evidence>
<dbReference type="GO" id="GO:0071555">
    <property type="term" value="P:cell wall organization"/>
    <property type="evidence" value="ECO:0007669"/>
    <property type="project" value="TreeGrafter"/>
</dbReference>
<feature type="signal peptide" evidence="9">
    <location>
        <begin position="1"/>
        <end position="22"/>
    </location>
</feature>
<comment type="similarity">
    <text evidence="2">Belongs to the glycosyl hydrolase 17 family.</text>
</comment>
<organism evidence="10 11">
    <name type="scientific">Huiozyma naganishii (strain ATCC MYA-139 / BCRC 22969 / CBS 8797 / KCTC 17520 / NBRC 10181 / NCYC 3082 / Yp74L-3)</name>
    <name type="common">Yeast</name>
    <name type="synonym">Kazachstania naganishii</name>
    <dbReference type="NCBI Taxonomy" id="1071383"/>
    <lineage>
        <taxon>Eukaryota</taxon>
        <taxon>Fungi</taxon>
        <taxon>Dikarya</taxon>
        <taxon>Ascomycota</taxon>
        <taxon>Saccharomycotina</taxon>
        <taxon>Saccharomycetes</taxon>
        <taxon>Saccharomycetales</taxon>
        <taxon>Saccharomycetaceae</taxon>
        <taxon>Huiozyma</taxon>
    </lineage>
</organism>
<evidence type="ECO:0000256" key="2">
    <source>
        <dbReference type="ARBA" id="ARBA00008773"/>
    </source>
</evidence>
<dbReference type="GeneID" id="34525802"/>
<evidence type="ECO:0000256" key="5">
    <source>
        <dbReference type="ARBA" id="ARBA00022729"/>
    </source>
</evidence>
<dbReference type="InterPro" id="IPR017853">
    <property type="entry name" value="GH"/>
</dbReference>
<keyword evidence="5 9" id="KW-0732">Signal</keyword>
<dbReference type="eggNOG" id="ENOG502QS0R">
    <property type="taxonomic scope" value="Eukaryota"/>
</dbReference>
<evidence type="ECO:0000256" key="8">
    <source>
        <dbReference type="SAM" id="MobiDB-lite"/>
    </source>
</evidence>
<dbReference type="RefSeq" id="XP_022464359.1">
    <property type="nucleotide sequence ID" value="XM_022607800.1"/>
</dbReference>
<dbReference type="GO" id="GO:0005576">
    <property type="term" value="C:extracellular region"/>
    <property type="evidence" value="ECO:0007669"/>
    <property type="project" value="TreeGrafter"/>
</dbReference>
<feature type="chain" id="PRO_5003796064" description="Glycoside hydrolase family 17 protein" evidence="9">
    <location>
        <begin position="23"/>
        <end position="524"/>
    </location>
</feature>
<keyword evidence="3" id="KW-0134">Cell wall</keyword>
<keyword evidence="11" id="KW-1185">Reference proteome</keyword>
<feature type="compositionally biased region" description="Polar residues" evidence="8">
    <location>
        <begin position="153"/>
        <end position="162"/>
    </location>
</feature>
<feature type="compositionally biased region" description="Polar residues" evidence="8">
    <location>
        <begin position="98"/>
        <end position="107"/>
    </location>
</feature>
<evidence type="ECO:0000313" key="11">
    <source>
        <dbReference type="Proteomes" id="UP000006310"/>
    </source>
</evidence>
<evidence type="ECO:0000256" key="9">
    <source>
        <dbReference type="SAM" id="SignalP"/>
    </source>
</evidence>
<dbReference type="HOGENOM" id="CLU_027285_3_0_1"/>
<feature type="region of interest" description="Disordered" evidence="8">
    <location>
        <begin position="98"/>
        <end position="162"/>
    </location>
</feature>
<dbReference type="Proteomes" id="UP000006310">
    <property type="component" value="Chromosome 4"/>
</dbReference>
<accession>J7RKT4</accession>
<dbReference type="GO" id="GO:0005975">
    <property type="term" value="P:carbohydrate metabolic process"/>
    <property type="evidence" value="ECO:0007669"/>
    <property type="project" value="InterPro"/>
</dbReference>
<dbReference type="PANTHER" id="PTHR16631:SF24">
    <property type="entry name" value="FAMILY 17 GLUCOSIDASE SCW11-RELATED"/>
    <property type="match status" value="1"/>
</dbReference>
<keyword evidence="6" id="KW-0378">Hydrolase</keyword>
<dbReference type="PROSITE" id="PS00587">
    <property type="entry name" value="GLYCOSYL_HYDROL_F17"/>
    <property type="match status" value="1"/>
</dbReference>
<evidence type="ECO:0008006" key="12">
    <source>
        <dbReference type="Google" id="ProtNLM"/>
    </source>
</evidence>
<keyword evidence="7" id="KW-0326">Glycosidase</keyword>
<evidence type="ECO:0000256" key="1">
    <source>
        <dbReference type="ARBA" id="ARBA00004191"/>
    </source>
</evidence>
<reference evidence="11" key="2">
    <citation type="submission" date="2012-08" db="EMBL/GenBank/DDBJ databases">
        <title>Genome sequence of Kazachstania naganishii.</title>
        <authorList>
            <person name="Gordon J.L."/>
            <person name="Armisen D."/>
            <person name="Proux-Wera E."/>
            <person name="OhEigeartaigh S.S."/>
            <person name="Byrne K.P."/>
            <person name="Wolfe K.H."/>
        </authorList>
    </citation>
    <scope>NUCLEOTIDE SEQUENCE [LARGE SCALE GENOMIC DNA]</scope>
    <source>
        <strain evidence="11">ATCC MYA-139 / BCRC 22969 / CBS 8797 / CCRC 22969 / KCTC 17520 / NBRC 10181 / NCYC 3082</strain>
    </source>
</reference>
<dbReference type="GO" id="GO:0042973">
    <property type="term" value="F:glucan endo-1,3-beta-D-glucosidase activity"/>
    <property type="evidence" value="ECO:0007669"/>
    <property type="project" value="TreeGrafter"/>
</dbReference>
<feature type="compositionally biased region" description="Low complexity" evidence="8">
    <location>
        <begin position="200"/>
        <end position="258"/>
    </location>
</feature>
<name>J7RKT4_HUIN7</name>
<dbReference type="GO" id="GO:0009277">
    <property type="term" value="C:fungal-type cell wall"/>
    <property type="evidence" value="ECO:0007669"/>
    <property type="project" value="TreeGrafter"/>
</dbReference>
<evidence type="ECO:0000256" key="3">
    <source>
        <dbReference type="ARBA" id="ARBA00022512"/>
    </source>
</evidence>
<feature type="compositionally biased region" description="Low complexity" evidence="8">
    <location>
        <begin position="108"/>
        <end position="152"/>
    </location>
</feature>